<comment type="caution">
    <text evidence="3">The sequence shown here is derived from an EMBL/GenBank/DDBJ whole genome shotgun (WGS) entry which is preliminary data.</text>
</comment>
<accession>A0A5J4KUS0</accession>
<reference evidence="3 4" key="1">
    <citation type="submission" date="2019-10" db="EMBL/GenBank/DDBJ databases">
        <title>Dictyobacter vulcani sp. nov., within the class Ktedonobacteria, isolated from soil of volcanic Mt. Zao.</title>
        <authorList>
            <person name="Zheng Y."/>
            <person name="Wang C.M."/>
            <person name="Sakai Y."/>
            <person name="Abe K."/>
            <person name="Yokota A."/>
            <person name="Yabe S."/>
        </authorList>
    </citation>
    <scope>NUCLEOTIDE SEQUENCE [LARGE SCALE GENOMIC DNA]</scope>
    <source>
        <strain evidence="3 4">W12</strain>
    </source>
</reference>
<sequence>MPKWRIFYCIFVCLFLFAELGVGSLAQPAYATPRKNPNPVLTPPSWLKPPPVKQSVASGLHVTGHPDPKPVPIVHGNAQHLFSETLHLTPAAQHFLSTDKQLSIDIPAGTVSASQVQAAGGTITLHVDQMSGFSGGAAGGHIILGTYQLRLVDAAGKLLTTLRLAQPLSLQYHLLTGQKGLVWDNQEVYALWNGATDNVQGAAASVPSSSDPMARLATARQTIRSPRLMKTRKDVAKETWSVSTSLTPQEVSLAPAPTVGANTAKANALMTAAAASSTVTFSTAAPQASWGTASELGVSLSSGSLEYSYPLSVPVGPGGFTPPVDLSYSSSAVNETHNVQAAAPWVGEGWSLSLGSISWSQLNVTPGSTNRLENVWTINDPGGASGQLIPPDIDASTIPTYKPDITTLPGQYLWHSAPRAIPKFRKSILADNRAGMSGSPMANSKNSVARMIHANLQ</sequence>
<dbReference type="AlphaFoldDB" id="A0A5J4KUS0"/>
<keyword evidence="2" id="KW-0732">Signal</keyword>
<keyword evidence="4" id="KW-1185">Reference proteome</keyword>
<evidence type="ECO:0000313" key="4">
    <source>
        <dbReference type="Proteomes" id="UP000326912"/>
    </source>
</evidence>
<protein>
    <submittedName>
        <fullName evidence="3">Uncharacterized protein</fullName>
    </submittedName>
</protein>
<gene>
    <name evidence="3" type="ORF">KDW_31480</name>
</gene>
<feature type="signal peptide" evidence="2">
    <location>
        <begin position="1"/>
        <end position="31"/>
    </location>
</feature>
<dbReference type="RefSeq" id="WP_162005272.1">
    <property type="nucleotide sequence ID" value="NZ_BKZW01000001.1"/>
</dbReference>
<name>A0A5J4KUS0_9CHLR</name>
<proteinExistence type="predicted"/>
<feature type="region of interest" description="Disordered" evidence="1">
    <location>
        <begin position="41"/>
        <end position="61"/>
    </location>
</feature>
<evidence type="ECO:0000256" key="2">
    <source>
        <dbReference type="SAM" id="SignalP"/>
    </source>
</evidence>
<evidence type="ECO:0000256" key="1">
    <source>
        <dbReference type="SAM" id="MobiDB-lite"/>
    </source>
</evidence>
<feature type="chain" id="PRO_5023895003" evidence="2">
    <location>
        <begin position="32"/>
        <end position="457"/>
    </location>
</feature>
<dbReference type="Proteomes" id="UP000326912">
    <property type="component" value="Unassembled WGS sequence"/>
</dbReference>
<evidence type="ECO:0000313" key="3">
    <source>
        <dbReference type="EMBL" id="GER88986.1"/>
    </source>
</evidence>
<dbReference type="EMBL" id="BKZW01000001">
    <property type="protein sequence ID" value="GER88986.1"/>
    <property type="molecule type" value="Genomic_DNA"/>
</dbReference>
<feature type="compositionally biased region" description="Pro residues" evidence="1">
    <location>
        <begin position="41"/>
        <end position="52"/>
    </location>
</feature>
<organism evidence="3 4">
    <name type="scientific">Dictyobacter vulcani</name>
    <dbReference type="NCBI Taxonomy" id="2607529"/>
    <lineage>
        <taxon>Bacteria</taxon>
        <taxon>Bacillati</taxon>
        <taxon>Chloroflexota</taxon>
        <taxon>Ktedonobacteria</taxon>
        <taxon>Ktedonobacterales</taxon>
        <taxon>Dictyobacteraceae</taxon>
        <taxon>Dictyobacter</taxon>
    </lineage>
</organism>